<dbReference type="InterPro" id="IPR050887">
    <property type="entry name" value="Beta-mannosidase_GH2"/>
</dbReference>
<dbReference type="AlphaFoldDB" id="A0A093VF17"/>
<accession>A0A093VF17</accession>
<comment type="catalytic activity">
    <reaction evidence="1">
        <text>Hydrolysis of terminal, non-reducing beta-D-mannose residues in beta-D-mannosides.</text>
        <dbReference type="EC" id="3.2.1.25"/>
    </reaction>
</comment>
<evidence type="ECO:0000256" key="3">
    <source>
        <dbReference type="ARBA" id="ARBA00022801"/>
    </source>
</evidence>
<dbReference type="InterPro" id="IPR054593">
    <property type="entry name" value="Beta-mannosidase-like_N2"/>
</dbReference>
<dbReference type="InterPro" id="IPR008979">
    <property type="entry name" value="Galactose-bd-like_sf"/>
</dbReference>
<reference evidence="6" key="1">
    <citation type="journal article" date="2014" name="PLoS Genet.">
        <title>Signature Gene Expression Reveals Novel Clues to the Molecular Mechanisms of Dimorphic Transition in Penicillium marneffei.</title>
        <authorList>
            <person name="Yang E."/>
            <person name="Wang G."/>
            <person name="Cai J."/>
            <person name="Woo P.C."/>
            <person name="Lau S.K."/>
            <person name="Yuen K.-Y."/>
            <person name="Chow W.-N."/>
            <person name="Lin X."/>
        </authorList>
    </citation>
    <scope>NUCLEOTIDE SEQUENCE [LARGE SCALE GENOMIC DNA]</scope>
    <source>
        <strain evidence="6">PM1</strain>
    </source>
</reference>
<dbReference type="EC" id="3.2.1.25" evidence="2"/>
<dbReference type="SUPFAM" id="SSF49785">
    <property type="entry name" value="Galactose-binding domain-like"/>
    <property type="match status" value="1"/>
</dbReference>
<dbReference type="SUPFAM" id="SSF51445">
    <property type="entry name" value="(Trans)glycosidases"/>
    <property type="match status" value="1"/>
</dbReference>
<dbReference type="GO" id="GO:0006516">
    <property type="term" value="P:glycoprotein catabolic process"/>
    <property type="evidence" value="ECO:0007669"/>
    <property type="project" value="TreeGrafter"/>
</dbReference>
<keyword evidence="3" id="KW-0378">Hydrolase</keyword>
<proteinExistence type="predicted"/>
<protein>
    <recommendedName>
        <fullName evidence="2">beta-mannosidase</fullName>
        <ecNumber evidence="2">3.2.1.25</ecNumber>
    </recommendedName>
</protein>
<dbReference type="HOGENOM" id="CLU_005015_1_1_1"/>
<evidence type="ECO:0000313" key="6">
    <source>
        <dbReference type="EMBL" id="KFX45296.1"/>
    </source>
</evidence>
<evidence type="ECO:0000256" key="4">
    <source>
        <dbReference type="ARBA" id="ARBA00023295"/>
    </source>
</evidence>
<evidence type="ECO:0000256" key="2">
    <source>
        <dbReference type="ARBA" id="ARBA00012754"/>
    </source>
</evidence>
<dbReference type="PANTHER" id="PTHR43730">
    <property type="entry name" value="BETA-MANNOSIDASE"/>
    <property type="match status" value="1"/>
</dbReference>
<comment type="caution">
    <text evidence="6">The sequence shown here is derived from an EMBL/GenBank/DDBJ whole genome shotgun (WGS) entry which is preliminary data.</text>
</comment>
<dbReference type="SUPFAM" id="SSF49303">
    <property type="entry name" value="beta-Galactosidase/glucuronidase domain"/>
    <property type="match status" value="1"/>
</dbReference>
<dbReference type="Gene3D" id="2.60.120.260">
    <property type="entry name" value="Galactose-binding domain-like"/>
    <property type="match status" value="2"/>
</dbReference>
<dbReference type="GO" id="GO:0004567">
    <property type="term" value="F:beta-mannosidase activity"/>
    <property type="evidence" value="ECO:0007669"/>
    <property type="project" value="UniProtKB-EC"/>
</dbReference>
<sequence>MQNTRTLLNKNWQWRLVSTISADKKQLPESVDLSQWQEAQHSPSEIYLELLSRKLLPDYNVGQNERRIQWGLDTFATVILNGEQIAKSENQFIPFPADVSKTLVESGAKDNELIILFESAERMGIELEKKWGGRTSLIRDKKRMNMRKAQYSWGWDWGPKILNAGPHLPVYLETYDNRVDNLSVTSTLSDNLDSTKLSVQGADWIPSNNLAPTMTRERYFAWIRMAQKSNVNMIRVWGGGYYETEDFWDACDEHGIMIWQDYMLACGYYPIHSRFLESIRKEAELQTIRLPRMCSIGLIRRGVDQLLTTRRLVTCINGMYVVWHGKQLAYQDYHTLSGRFISEFGMHGYPDMRTVNVFCPDPADRHPQSQTIDCHNKGEGAEKRIARYMAENFRYTNDLEIYAYDFILVIKAFDLYTENFVEYENDSRQVSLLPGQNTDLGTLTNPSAVDADSLIILSANLIDGNGAVVARFVDWPEPFRYLNWPKGTKLTTTILTRPEADGWETVEIESNNPIKGFLLDVESGEMPEWEDNMVDLLPGDKVQVRVKCLEGRKITFRWLSDWEHK</sequence>
<dbReference type="InterPro" id="IPR017853">
    <property type="entry name" value="GH"/>
</dbReference>
<gene>
    <name evidence="6" type="ORF">GQ26_0241320</name>
</gene>
<dbReference type="Gene3D" id="2.60.40.10">
    <property type="entry name" value="Immunoglobulins"/>
    <property type="match status" value="1"/>
</dbReference>
<dbReference type="InterPro" id="IPR013783">
    <property type="entry name" value="Ig-like_fold"/>
</dbReference>
<dbReference type="UniPathway" id="UPA00280"/>
<evidence type="ECO:0000259" key="5">
    <source>
        <dbReference type="Pfam" id="PF22666"/>
    </source>
</evidence>
<keyword evidence="4" id="KW-0326">Glycosidase</keyword>
<organism evidence="6">
    <name type="scientific">Talaromyces marneffei PM1</name>
    <dbReference type="NCBI Taxonomy" id="1077442"/>
    <lineage>
        <taxon>Eukaryota</taxon>
        <taxon>Fungi</taxon>
        <taxon>Dikarya</taxon>
        <taxon>Ascomycota</taxon>
        <taxon>Pezizomycotina</taxon>
        <taxon>Eurotiomycetes</taxon>
        <taxon>Eurotiomycetidae</taxon>
        <taxon>Eurotiales</taxon>
        <taxon>Trichocomaceae</taxon>
        <taxon>Talaromyces</taxon>
        <taxon>Talaromyces sect. Talaromyces</taxon>
    </lineage>
</organism>
<dbReference type="InterPro" id="IPR036156">
    <property type="entry name" value="Beta-gal/glucu_dom_sf"/>
</dbReference>
<dbReference type="Pfam" id="PF22666">
    <property type="entry name" value="Glyco_hydro_2_N2"/>
    <property type="match status" value="1"/>
</dbReference>
<name>A0A093VF17_TALMA</name>
<dbReference type="Gene3D" id="3.20.20.80">
    <property type="entry name" value="Glycosidases"/>
    <property type="match status" value="2"/>
</dbReference>
<evidence type="ECO:0000256" key="1">
    <source>
        <dbReference type="ARBA" id="ARBA00000829"/>
    </source>
</evidence>
<dbReference type="PANTHER" id="PTHR43730:SF1">
    <property type="entry name" value="BETA-MANNOSIDASE"/>
    <property type="match status" value="1"/>
</dbReference>
<feature type="domain" description="Beta-mannosidase-like galactose-binding" evidence="5">
    <location>
        <begin position="71"/>
        <end position="166"/>
    </location>
</feature>
<dbReference type="EMBL" id="JPOX01000024">
    <property type="protein sequence ID" value="KFX45296.1"/>
    <property type="molecule type" value="Genomic_DNA"/>
</dbReference>